<evidence type="ECO:0000256" key="2">
    <source>
        <dbReference type="ARBA" id="ARBA00010072"/>
    </source>
</evidence>
<evidence type="ECO:0000256" key="4">
    <source>
        <dbReference type="ARBA" id="ARBA00022475"/>
    </source>
</evidence>
<dbReference type="OrthoDB" id="9814550at2"/>
<evidence type="ECO:0000259" key="10">
    <source>
        <dbReference type="PROSITE" id="PS50928"/>
    </source>
</evidence>
<evidence type="ECO:0000256" key="6">
    <source>
        <dbReference type="ARBA" id="ARBA00022970"/>
    </source>
</evidence>
<feature type="transmembrane region" description="Helical" evidence="9">
    <location>
        <begin position="189"/>
        <end position="211"/>
    </location>
</feature>
<evidence type="ECO:0000256" key="3">
    <source>
        <dbReference type="ARBA" id="ARBA00022448"/>
    </source>
</evidence>
<dbReference type="Pfam" id="PF00528">
    <property type="entry name" value="BPD_transp_1"/>
    <property type="match status" value="1"/>
</dbReference>
<evidence type="ECO:0000313" key="12">
    <source>
        <dbReference type="Proteomes" id="UP000253759"/>
    </source>
</evidence>
<keyword evidence="12" id="KW-1185">Reference proteome</keyword>
<proteinExistence type="inferred from homology"/>
<evidence type="ECO:0000256" key="1">
    <source>
        <dbReference type="ARBA" id="ARBA00004429"/>
    </source>
</evidence>
<comment type="subcellular location">
    <subcellularLocation>
        <location evidence="1">Cell inner membrane</location>
        <topology evidence="1">Multi-pass membrane protein</topology>
    </subcellularLocation>
    <subcellularLocation>
        <location evidence="9">Cell membrane</location>
        <topology evidence="9">Multi-pass membrane protein</topology>
    </subcellularLocation>
</comment>
<evidence type="ECO:0000256" key="8">
    <source>
        <dbReference type="ARBA" id="ARBA00023136"/>
    </source>
</evidence>
<dbReference type="GO" id="GO:0043190">
    <property type="term" value="C:ATP-binding cassette (ABC) transporter complex"/>
    <property type="evidence" value="ECO:0007669"/>
    <property type="project" value="InterPro"/>
</dbReference>
<dbReference type="PANTHER" id="PTHR30614:SF0">
    <property type="entry name" value="L-CYSTINE TRANSPORT SYSTEM PERMEASE PROTEIN TCYL"/>
    <property type="match status" value="1"/>
</dbReference>
<keyword evidence="5 9" id="KW-0812">Transmembrane</keyword>
<dbReference type="InterPro" id="IPR000515">
    <property type="entry name" value="MetI-like"/>
</dbReference>
<dbReference type="PANTHER" id="PTHR30614">
    <property type="entry name" value="MEMBRANE COMPONENT OF AMINO ACID ABC TRANSPORTER"/>
    <property type="match status" value="1"/>
</dbReference>
<sequence length="223" mass="24550">MDWTAYLNPLMQGAWVTIELTLYSTVLGALLAFAAGIGKTAHNPLIKAVAVTYIEVFRGTSLLVQLFWLYFALPVLGQAIGVDLRLHPVMAGVLALSLNIGAYGAEVVRGAIEAVSRDQYEAARALNFTPRKTLWRIALPQAIPEMMPPFGNLAIQNLKDTALVSLISLSDLAFRAEQLRNFTQDSTTIYTMALLMYFGLALVLTAMMKVLERFVGRWRAGAR</sequence>
<evidence type="ECO:0000256" key="9">
    <source>
        <dbReference type="RuleBase" id="RU363032"/>
    </source>
</evidence>
<gene>
    <name evidence="11" type="primary">ehuC</name>
    <name evidence="11" type="ORF">DVH29_10260</name>
</gene>
<dbReference type="EMBL" id="QQNH01000013">
    <property type="protein sequence ID" value="RDE08671.1"/>
    <property type="molecule type" value="Genomic_DNA"/>
</dbReference>
<dbReference type="RefSeq" id="WP_114646084.1">
    <property type="nucleotide sequence ID" value="NZ_QQNH01000013.1"/>
</dbReference>
<feature type="transmembrane region" description="Helical" evidence="9">
    <location>
        <begin position="50"/>
        <end position="71"/>
    </location>
</feature>
<dbReference type="NCBIfam" id="TIGR01726">
    <property type="entry name" value="HEQRo_perm_3TM"/>
    <property type="match status" value="1"/>
</dbReference>
<dbReference type="InterPro" id="IPR014342">
    <property type="entry name" value="Ectoine_EhuC"/>
</dbReference>
<keyword evidence="4" id="KW-1003">Cell membrane</keyword>
<keyword evidence="3 9" id="KW-0813">Transport</keyword>
<dbReference type="PROSITE" id="PS50928">
    <property type="entry name" value="ABC_TM1"/>
    <property type="match status" value="1"/>
</dbReference>
<organism evidence="11 12">
    <name type="scientific">Pelagibacterium lacus</name>
    <dbReference type="NCBI Taxonomy" id="2282655"/>
    <lineage>
        <taxon>Bacteria</taxon>
        <taxon>Pseudomonadati</taxon>
        <taxon>Pseudomonadota</taxon>
        <taxon>Alphaproteobacteria</taxon>
        <taxon>Hyphomicrobiales</taxon>
        <taxon>Devosiaceae</taxon>
        <taxon>Pelagibacterium</taxon>
    </lineage>
</organism>
<dbReference type="Proteomes" id="UP000253759">
    <property type="component" value="Unassembled WGS sequence"/>
</dbReference>
<dbReference type="SUPFAM" id="SSF161098">
    <property type="entry name" value="MetI-like"/>
    <property type="match status" value="1"/>
</dbReference>
<protein>
    <submittedName>
        <fullName evidence="11">Ectoine/hydroxyectoine ABC transporter permease subunit EhuC</fullName>
    </submittedName>
</protein>
<dbReference type="InterPro" id="IPR035906">
    <property type="entry name" value="MetI-like_sf"/>
</dbReference>
<dbReference type="GO" id="GO:0006865">
    <property type="term" value="P:amino acid transport"/>
    <property type="evidence" value="ECO:0007669"/>
    <property type="project" value="UniProtKB-KW"/>
</dbReference>
<reference evidence="12" key="1">
    <citation type="submission" date="2018-07" db="EMBL/GenBank/DDBJ databases">
        <authorList>
            <person name="Liu B.-T."/>
            <person name="Du Z."/>
        </authorList>
    </citation>
    <scope>NUCLEOTIDE SEQUENCE [LARGE SCALE GENOMIC DNA]</scope>
    <source>
        <strain evidence="12">XYN52</strain>
    </source>
</reference>
<keyword evidence="7 9" id="KW-1133">Transmembrane helix</keyword>
<keyword evidence="6" id="KW-0029">Amino-acid transport</keyword>
<evidence type="ECO:0000256" key="7">
    <source>
        <dbReference type="ARBA" id="ARBA00022989"/>
    </source>
</evidence>
<dbReference type="InterPro" id="IPR043429">
    <property type="entry name" value="ArtM/GltK/GlnP/TcyL/YhdX-like"/>
</dbReference>
<dbReference type="Gene3D" id="1.10.3720.10">
    <property type="entry name" value="MetI-like"/>
    <property type="match status" value="1"/>
</dbReference>
<dbReference type="AlphaFoldDB" id="A0A369W9C1"/>
<comment type="similarity">
    <text evidence="2">Belongs to the binding-protein-dependent transport system permease family. HisMQ subfamily.</text>
</comment>
<dbReference type="GO" id="GO:0022857">
    <property type="term" value="F:transmembrane transporter activity"/>
    <property type="evidence" value="ECO:0007669"/>
    <property type="project" value="InterPro"/>
</dbReference>
<name>A0A369W9C1_9HYPH</name>
<dbReference type="CDD" id="cd06261">
    <property type="entry name" value="TM_PBP2"/>
    <property type="match status" value="1"/>
</dbReference>
<evidence type="ECO:0000313" key="11">
    <source>
        <dbReference type="EMBL" id="RDE08671.1"/>
    </source>
</evidence>
<dbReference type="InterPro" id="IPR010065">
    <property type="entry name" value="AA_ABC_transptr_permease_3TM"/>
</dbReference>
<evidence type="ECO:0000256" key="5">
    <source>
        <dbReference type="ARBA" id="ARBA00022692"/>
    </source>
</evidence>
<feature type="transmembrane region" description="Helical" evidence="9">
    <location>
        <begin position="20"/>
        <end position="38"/>
    </location>
</feature>
<comment type="caution">
    <text evidence="11">The sequence shown here is derived from an EMBL/GenBank/DDBJ whole genome shotgun (WGS) entry which is preliminary data.</text>
</comment>
<accession>A0A369W9C1</accession>
<feature type="domain" description="ABC transmembrane type-1" evidence="10">
    <location>
        <begin position="14"/>
        <end position="208"/>
    </location>
</feature>
<dbReference type="NCBIfam" id="TIGR03004">
    <property type="entry name" value="ectoine_ehuC"/>
    <property type="match status" value="1"/>
</dbReference>
<keyword evidence="8 9" id="KW-0472">Membrane</keyword>